<dbReference type="AlphaFoldDB" id="A0A9X9M706"/>
<comment type="caution">
    <text evidence="1">The sequence shown here is derived from an EMBL/GenBank/DDBJ whole genome shotgun (WGS) entry which is preliminary data.</text>
</comment>
<evidence type="ECO:0000313" key="2">
    <source>
        <dbReference type="Proteomes" id="UP000269945"/>
    </source>
</evidence>
<dbReference type="Proteomes" id="UP000269945">
    <property type="component" value="Unassembled WGS sequence"/>
</dbReference>
<name>A0A9X9M706_GULGU</name>
<dbReference type="EMBL" id="CYRY02043638">
    <property type="protein sequence ID" value="VCX38188.1"/>
    <property type="molecule type" value="Genomic_DNA"/>
</dbReference>
<gene>
    <name evidence="1" type="ORF">BN2614_LOCUS1</name>
</gene>
<organism evidence="1 2">
    <name type="scientific">Gulo gulo</name>
    <name type="common">Wolverine</name>
    <name type="synonym">Gluton</name>
    <dbReference type="NCBI Taxonomy" id="48420"/>
    <lineage>
        <taxon>Eukaryota</taxon>
        <taxon>Metazoa</taxon>
        <taxon>Chordata</taxon>
        <taxon>Craniata</taxon>
        <taxon>Vertebrata</taxon>
        <taxon>Euteleostomi</taxon>
        <taxon>Mammalia</taxon>
        <taxon>Eutheria</taxon>
        <taxon>Laurasiatheria</taxon>
        <taxon>Carnivora</taxon>
        <taxon>Caniformia</taxon>
        <taxon>Musteloidea</taxon>
        <taxon>Mustelidae</taxon>
        <taxon>Guloninae</taxon>
        <taxon>Gulo</taxon>
    </lineage>
</organism>
<evidence type="ECO:0000313" key="1">
    <source>
        <dbReference type="EMBL" id="VCX38188.1"/>
    </source>
</evidence>
<reference evidence="1 2" key="1">
    <citation type="submission" date="2018-10" db="EMBL/GenBank/DDBJ databases">
        <authorList>
            <person name="Ekblom R."/>
            <person name="Jareborg N."/>
        </authorList>
    </citation>
    <scope>NUCLEOTIDE SEQUENCE [LARGE SCALE GENOMIC DNA]</scope>
    <source>
        <tissue evidence="1">Muscle</tissue>
    </source>
</reference>
<keyword evidence="2" id="KW-1185">Reference proteome</keyword>
<proteinExistence type="predicted"/>
<protein>
    <submittedName>
        <fullName evidence="1">Uncharacterized protein</fullName>
    </submittedName>
</protein>
<accession>A0A9X9M706</accession>
<sequence>MALQCFVLLDLGFPRCPESGGSLVGSGPEGPALSVFLFKDSGPQSCLMSHFLESRVG</sequence>